<reference evidence="3" key="1">
    <citation type="journal article" date="2013" name="Genome Announc.">
        <title>Genome sequence of the food spoilage yeast Zygosaccharomyces bailii CLIB 213(T).</title>
        <authorList>
            <person name="Galeote V."/>
            <person name="Bigey F."/>
            <person name="Devillers H."/>
            <person name="Neuveglise C."/>
            <person name="Dequin S."/>
        </authorList>
    </citation>
    <scope>NUCLEOTIDE SEQUENCE [LARGE SCALE GENOMIC DNA]</scope>
    <source>
        <strain evidence="3">CLIB 213 / ATCC 58445 / CBS 680 / CCRC 21525 / NBRC 1098 / NCYC 1416 / NRRL Y-2227</strain>
    </source>
</reference>
<dbReference type="InterPro" id="IPR000073">
    <property type="entry name" value="AB_hydrolase_1"/>
</dbReference>
<organism evidence="2 3">
    <name type="scientific">Zygosaccharomyces bailii (strain CLIB 213 / ATCC 58445 / CBS 680 / BCRC 21525 / NBRC 1098 / NCYC 1416 / NRRL Y-2227)</name>
    <dbReference type="NCBI Taxonomy" id="1333698"/>
    <lineage>
        <taxon>Eukaryota</taxon>
        <taxon>Fungi</taxon>
        <taxon>Dikarya</taxon>
        <taxon>Ascomycota</taxon>
        <taxon>Saccharomycotina</taxon>
        <taxon>Saccharomycetes</taxon>
        <taxon>Saccharomycetales</taxon>
        <taxon>Saccharomycetaceae</taxon>
        <taxon>Zygosaccharomyces</taxon>
    </lineage>
</organism>
<sequence>MELPKLIEAACELEGEPVSERTLASIVAGYQDGSTLSSSIIVPGARNDFTTQFIASHENYMSLKEGKVRLCHNIEFTQGEELYVFIHGLGGNLEQFEPLLRLVASTKHSFLAMDLPGFGKSEEWKDYPMLQIVKSIRDVLTNLKQSQKRLVLVGHSMGCYLAVHFYHLYQEHMVIAQLVLLSPPKRAISELQGSLVQWGLWVGYKWPWLFDFYRSWFDQSKGLSSSGIEAFFSSNDISTIGTYRKLWQFHNNVQIKSKSIFGYLIGWEPVSWDQVRVSLTKSSTKLVVMCGDRDSVTPCKDSEEIFRFMPGTIDKRLAIIPRCGHNVCFDSPKETCKLFHEHVLSVE</sequence>
<evidence type="ECO:0000259" key="1">
    <source>
        <dbReference type="Pfam" id="PF00561"/>
    </source>
</evidence>
<evidence type="ECO:0000313" key="3">
    <source>
        <dbReference type="Proteomes" id="UP000019375"/>
    </source>
</evidence>
<dbReference type="InterPro" id="IPR029058">
    <property type="entry name" value="AB_hydrolase_fold"/>
</dbReference>
<dbReference type="InterPro" id="IPR050266">
    <property type="entry name" value="AB_hydrolase_sf"/>
</dbReference>
<dbReference type="SUPFAM" id="SSF53474">
    <property type="entry name" value="alpha/beta-Hydrolases"/>
    <property type="match status" value="1"/>
</dbReference>
<accession>A0A8J2X2Y7</accession>
<proteinExistence type="predicted"/>
<name>A0A8J2X2Y7_ZYGB2</name>
<dbReference type="PANTHER" id="PTHR43798:SF5">
    <property type="entry name" value="MONOACYLGLYCEROL LIPASE ABHD6"/>
    <property type="match status" value="1"/>
</dbReference>
<protein>
    <submittedName>
        <fullName evidence="2">ZYBA0S08-00276g1_1</fullName>
    </submittedName>
</protein>
<dbReference type="Proteomes" id="UP000019375">
    <property type="component" value="Unassembled WGS sequence"/>
</dbReference>
<dbReference type="EMBL" id="HG316461">
    <property type="protein sequence ID" value="CDF90674.1"/>
    <property type="molecule type" value="Genomic_DNA"/>
</dbReference>
<dbReference type="GO" id="GO:0016020">
    <property type="term" value="C:membrane"/>
    <property type="evidence" value="ECO:0007669"/>
    <property type="project" value="TreeGrafter"/>
</dbReference>
<dbReference type="Pfam" id="PF00561">
    <property type="entry name" value="Abhydrolase_1"/>
    <property type="match status" value="1"/>
</dbReference>
<dbReference type="Gene3D" id="3.40.50.1820">
    <property type="entry name" value="alpha/beta hydrolase"/>
    <property type="match status" value="1"/>
</dbReference>
<dbReference type="PANTHER" id="PTHR43798">
    <property type="entry name" value="MONOACYLGLYCEROL LIPASE"/>
    <property type="match status" value="1"/>
</dbReference>
<dbReference type="AlphaFoldDB" id="A0A8J2X2Y7"/>
<gene>
    <name evidence="2" type="ORF">BN860_00276g</name>
</gene>
<dbReference type="GO" id="GO:0047372">
    <property type="term" value="F:monoacylglycerol lipase activity"/>
    <property type="evidence" value="ECO:0007669"/>
    <property type="project" value="TreeGrafter"/>
</dbReference>
<dbReference type="OrthoDB" id="428974at2759"/>
<dbReference type="GO" id="GO:0046464">
    <property type="term" value="P:acylglycerol catabolic process"/>
    <property type="evidence" value="ECO:0007669"/>
    <property type="project" value="TreeGrafter"/>
</dbReference>
<keyword evidence="3" id="KW-1185">Reference proteome</keyword>
<evidence type="ECO:0000313" key="2">
    <source>
        <dbReference type="EMBL" id="CDF90674.1"/>
    </source>
</evidence>
<feature type="domain" description="AB hydrolase-1" evidence="1">
    <location>
        <begin position="84"/>
        <end position="332"/>
    </location>
</feature>